<dbReference type="Proteomes" id="UP000323426">
    <property type="component" value="Unassembled WGS sequence"/>
</dbReference>
<proteinExistence type="inferred from homology"/>
<organism evidence="6 7">
    <name type="scientific">Adhaeribacter rhizoryzae</name>
    <dbReference type="NCBI Taxonomy" id="2607907"/>
    <lineage>
        <taxon>Bacteria</taxon>
        <taxon>Pseudomonadati</taxon>
        <taxon>Bacteroidota</taxon>
        <taxon>Cytophagia</taxon>
        <taxon>Cytophagales</taxon>
        <taxon>Hymenobacteraceae</taxon>
        <taxon>Adhaeribacter</taxon>
    </lineage>
</organism>
<dbReference type="Pfam" id="PF00877">
    <property type="entry name" value="NLPC_P60"/>
    <property type="match status" value="1"/>
</dbReference>
<dbReference type="GO" id="GO:0008234">
    <property type="term" value="F:cysteine-type peptidase activity"/>
    <property type="evidence" value="ECO:0007669"/>
    <property type="project" value="UniProtKB-KW"/>
</dbReference>
<keyword evidence="7" id="KW-1185">Reference proteome</keyword>
<evidence type="ECO:0000256" key="4">
    <source>
        <dbReference type="ARBA" id="ARBA00022807"/>
    </source>
</evidence>
<dbReference type="PANTHER" id="PTHR47053">
    <property type="entry name" value="MUREIN DD-ENDOPEPTIDASE MEPH-RELATED"/>
    <property type="match status" value="1"/>
</dbReference>
<dbReference type="AlphaFoldDB" id="A0A5M6D7H7"/>
<dbReference type="GO" id="GO:0006508">
    <property type="term" value="P:proteolysis"/>
    <property type="evidence" value="ECO:0007669"/>
    <property type="project" value="UniProtKB-KW"/>
</dbReference>
<evidence type="ECO:0000259" key="5">
    <source>
        <dbReference type="PROSITE" id="PS51935"/>
    </source>
</evidence>
<evidence type="ECO:0000313" key="6">
    <source>
        <dbReference type="EMBL" id="KAA5543504.1"/>
    </source>
</evidence>
<name>A0A5M6D7H7_9BACT</name>
<evidence type="ECO:0000313" key="7">
    <source>
        <dbReference type="Proteomes" id="UP000323426"/>
    </source>
</evidence>
<gene>
    <name evidence="6" type="ORF">F0145_16425</name>
</gene>
<evidence type="ECO:0000256" key="1">
    <source>
        <dbReference type="ARBA" id="ARBA00007074"/>
    </source>
</evidence>
<dbReference type="PANTHER" id="PTHR47053:SF1">
    <property type="entry name" value="MUREIN DD-ENDOPEPTIDASE MEPH-RELATED"/>
    <property type="match status" value="1"/>
</dbReference>
<dbReference type="EMBL" id="VWSF01000013">
    <property type="protein sequence ID" value="KAA5543504.1"/>
    <property type="molecule type" value="Genomic_DNA"/>
</dbReference>
<keyword evidence="2" id="KW-0645">Protease</keyword>
<feature type="domain" description="NlpC/P60" evidence="5">
    <location>
        <begin position="75"/>
        <end position="206"/>
    </location>
</feature>
<keyword evidence="3" id="KW-0378">Hydrolase</keyword>
<protein>
    <submittedName>
        <fullName evidence="6">NlpC/P60 family protein</fullName>
    </submittedName>
</protein>
<comment type="caution">
    <text evidence="6">The sequence shown here is derived from an EMBL/GenBank/DDBJ whole genome shotgun (WGS) entry which is preliminary data.</text>
</comment>
<dbReference type="RefSeq" id="WP_150089891.1">
    <property type="nucleotide sequence ID" value="NZ_VWSF01000013.1"/>
</dbReference>
<comment type="similarity">
    <text evidence="1">Belongs to the peptidase C40 family.</text>
</comment>
<keyword evidence="4" id="KW-0788">Thiol protease</keyword>
<dbReference type="Gene3D" id="3.90.1720.10">
    <property type="entry name" value="endopeptidase domain like (from Nostoc punctiforme)"/>
    <property type="match status" value="1"/>
</dbReference>
<dbReference type="PROSITE" id="PS51935">
    <property type="entry name" value="NLPC_P60"/>
    <property type="match status" value="1"/>
</dbReference>
<dbReference type="InterPro" id="IPR051202">
    <property type="entry name" value="Peptidase_C40"/>
</dbReference>
<reference evidence="6 7" key="1">
    <citation type="submission" date="2019-09" db="EMBL/GenBank/DDBJ databases">
        <title>Genome sequence and assembly of Adhaeribacter sp.</title>
        <authorList>
            <person name="Chhetri G."/>
        </authorList>
    </citation>
    <scope>NUCLEOTIDE SEQUENCE [LARGE SCALE GENOMIC DNA]</scope>
    <source>
        <strain evidence="6 7">DK36</strain>
    </source>
</reference>
<accession>A0A5M6D7H7</accession>
<evidence type="ECO:0000256" key="2">
    <source>
        <dbReference type="ARBA" id="ARBA00022670"/>
    </source>
</evidence>
<sequence>MKLAWIIFGSLIVLLLAYGLWNKENIRHENLASEMPQTYSDSSRNGGIDPEKSGDFFSRIFKQKKQPAKLPITQALLADSIVSYGLSLIGTPYLPAGITCEGFDCSGFVYHIYQKYGIKLPHSSAMLMQEGKEVPLTEARKGDLIVFTGTDENDTTPGHVGVVITEPGQPVEFVHASSATRQGGVKISKVDSTGYEKRFLQVRRVL</sequence>
<dbReference type="InterPro" id="IPR000064">
    <property type="entry name" value="NLP_P60_dom"/>
</dbReference>
<dbReference type="InterPro" id="IPR038765">
    <property type="entry name" value="Papain-like_cys_pep_sf"/>
</dbReference>
<dbReference type="SUPFAM" id="SSF54001">
    <property type="entry name" value="Cysteine proteinases"/>
    <property type="match status" value="1"/>
</dbReference>
<evidence type="ECO:0000256" key="3">
    <source>
        <dbReference type="ARBA" id="ARBA00022801"/>
    </source>
</evidence>